<dbReference type="AlphaFoldDB" id="A0A143C9G7"/>
<dbReference type="InterPro" id="IPR011701">
    <property type="entry name" value="MFS"/>
</dbReference>
<dbReference type="EMBL" id="CP015098">
    <property type="protein sequence ID" value="AMW14052.1"/>
    <property type="molecule type" value="Genomic_DNA"/>
</dbReference>
<keyword evidence="4 5" id="KW-0472">Membrane</keyword>
<feature type="transmembrane region" description="Helical" evidence="5">
    <location>
        <begin position="278"/>
        <end position="296"/>
    </location>
</feature>
<evidence type="ECO:0000256" key="2">
    <source>
        <dbReference type="ARBA" id="ARBA00022692"/>
    </source>
</evidence>
<feature type="transmembrane region" description="Helical" evidence="5">
    <location>
        <begin position="147"/>
        <end position="168"/>
    </location>
</feature>
<keyword evidence="2 5" id="KW-0812">Transmembrane</keyword>
<proteinExistence type="predicted"/>
<evidence type="ECO:0000256" key="5">
    <source>
        <dbReference type="SAM" id="Phobius"/>
    </source>
</evidence>
<sequence length="424" mass="44976">MTTVSAGRPTRTRRITFLVALAVFAQESTWNFYESQVPPLLREHLTSAAVVGLLMGMDNLLGIFIQPWIGNRSDRTRTSWGRRMPYLVVGMPTAAALFILIPHSAGSLPLLIAVLFSYALVANTFKPIAEALVPDFIAPERRSRANAVVKIASSVTAIVAAFISIFLVDNHLSLAFAIPAVIMLISIGVLAATVRDNRSPAYQAAVAECEEEGDAERIEPRVRDTFIEIVKDSDRSRLLLLLAILLFGSAWAASRSLITPYGMEALDMSRGDAGGITLPSGIAFILAAYPAAVLAERHGRLRVMALGMSVFAGAMVLGTLIQTPTGATVTLCLAAAGAACFLVNAVVVLWNLAPSARVFGTYAGMYTVGWAGGGFVGPAVVGGMVDISGWPLMLMDIAIVAALSIVVVARIGVLQRRAVPTLAK</sequence>
<dbReference type="SUPFAM" id="SSF103473">
    <property type="entry name" value="MFS general substrate transporter"/>
    <property type="match status" value="1"/>
</dbReference>
<comment type="subcellular location">
    <subcellularLocation>
        <location evidence="1">Cell membrane</location>
        <topology evidence="1">Multi-pass membrane protein</topology>
    </subcellularLocation>
</comment>
<dbReference type="GO" id="GO:0005886">
    <property type="term" value="C:plasma membrane"/>
    <property type="evidence" value="ECO:0007669"/>
    <property type="project" value="UniProtKB-SubCell"/>
</dbReference>
<feature type="transmembrane region" description="Helical" evidence="5">
    <location>
        <begin position="393"/>
        <end position="414"/>
    </location>
</feature>
<dbReference type="RefSeq" id="WP_062930197.1">
    <property type="nucleotide sequence ID" value="NZ_CP015098.1"/>
</dbReference>
<feature type="transmembrane region" description="Helical" evidence="5">
    <location>
        <begin position="362"/>
        <end position="381"/>
    </location>
</feature>
<dbReference type="Proteomes" id="UP000076096">
    <property type="component" value="Chromosome"/>
</dbReference>
<evidence type="ECO:0000256" key="4">
    <source>
        <dbReference type="ARBA" id="ARBA00023136"/>
    </source>
</evidence>
<feature type="domain" description="Major facilitator superfamily (MFS) profile" evidence="6">
    <location>
        <begin position="236"/>
        <end position="424"/>
    </location>
</feature>
<feature type="domain" description="Major facilitator superfamily (MFS) profile" evidence="6">
    <location>
        <begin position="1"/>
        <end position="198"/>
    </location>
</feature>
<feature type="transmembrane region" description="Helical" evidence="5">
    <location>
        <begin position="174"/>
        <end position="194"/>
    </location>
</feature>
<feature type="transmembrane region" description="Helical" evidence="5">
    <location>
        <begin position="86"/>
        <end position="102"/>
    </location>
</feature>
<organism evidence="7 8">
    <name type="scientific">Streptomyces qaidamensis</name>
    <dbReference type="NCBI Taxonomy" id="1783515"/>
    <lineage>
        <taxon>Bacteria</taxon>
        <taxon>Bacillati</taxon>
        <taxon>Actinomycetota</taxon>
        <taxon>Actinomycetes</taxon>
        <taxon>Kitasatosporales</taxon>
        <taxon>Streptomycetaceae</taxon>
        <taxon>Streptomyces</taxon>
        <taxon>Streptomyces aurantiacus group</taxon>
    </lineage>
</organism>
<evidence type="ECO:0000313" key="7">
    <source>
        <dbReference type="EMBL" id="AMW14052.1"/>
    </source>
</evidence>
<evidence type="ECO:0000256" key="1">
    <source>
        <dbReference type="ARBA" id="ARBA00004651"/>
    </source>
</evidence>
<dbReference type="Gene3D" id="1.20.1250.20">
    <property type="entry name" value="MFS general substrate transporter like domains"/>
    <property type="match status" value="2"/>
</dbReference>
<evidence type="ECO:0000259" key="6">
    <source>
        <dbReference type="PROSITE" id="PS50850"/>
    </source>
</evidence>
<evidence type="ECO:0000313" key="8">
    <source>
        <dbReference type="Proteomes" id="UP000076096"/>
    </source>
</evidence>
<feature type="transmembrane region" description="Helical" evidence="5">
    <location>
        <begin position="327"/>
        <end position="350"/>
    </location>
</feature>
<dbReference type="KEGG" id="stsi:A4E84_33925"/>
<keyword evidence="3 5" id="KW-1133">Transmembrane helix</keyword>
<dbReference type="STRING" id="1783515.A4E84_33925"/>
<dbReference type="InterPro" id="IPR036259">
    <property type="entry name" value="MFS_trans_sf"/>
</dbReference>
<evidence type="ECO:0000256" key="3">
    <source>
        <dbReference type="ARBA" id="ARBA00022989"/>
    </source>
</evidence>
<feature type="transmembrane region" description="Helical" evidence="5">
    <location>
        <begin position="15"/>
        <end position="33"/>
    </location>
</feature>
<dbReference type="PANTHER" id="PTHR23528">
    <property type="match status" value="1"/>
</dbReference>
<dbReference type="InterPro" id="IPR020846">
    <property type="entry name" value="MFS_dom"/>
</dbReference>
<reference evidence="8" key="1">
    <citation type="submission" date="2016-04" db="EMBL/GenBank/DDBJ databases">
        <authorList>
            <person name="Zhang B."/>
        </authorList>
    </citation>
    <scope>NUCLEOTIDE SEQUENCE [LARGE SCALE GENOMIC DNA]</scope>
    <source>
        <strain evidence="8">S10</strain>
    </source>
</reference>
<dbReference type="PROSITE" id="PS50850">
    <property type="entry name" value="MFS"/>
    <property type="match status" value="2"/>
</dbReference>
<feature type="transmembrane region" description="Helical" evidence="5">
    <location>
        <begin position="45"/>
        <end position="65"/>
    </location>
</feature>
<accession>A0A143C9G7</accession>
<dbReference type="GO" id="GO:0022857">
    <property type="term" value="F:transmembrane transporter activity"/>
    <property type="evidence" value="ECO:0007669"/>
    <property type="project" value="InterPro"/>
</dbReference>
<dbReference type="Pfam" id="PF07690">
    <property type="entry name" value="MFS_1"/>
    <property type="match status" value="1"/>
</dbReference>
<protein>
    <submittedName>
        <fullName evidence="7">MFS transporter</fullName>
    </submittedName>
</protein>
<feature type="transmembrane region" description="Helical" evidence="5">
    <location>
        <begin position="108"/>
        <end position="126"/>
    </location>
</feature>
<feature type="transmembrane region" description="Helical" evidence="5">
    <location>
        <begin position="238"/>
        <end position="258"/>
    </location>
</feature>
<dbReference type="PANTHER" id="PTHR23528:SF1">
    <property type="entry name" value="MAJOR FACILITATOR SUPERFAMILY (MFS) PROFILE DOMAIN-CONTAINING PROTEIN"/>
    <property type="match status" value="1"/>
</dbReference>
<gene>
    <name evidence="7" type="ORF">A4E84_33925</name>
</gene>
<keyword evidence="8" id="KW-1185">Reference proteome</keyword>
<name>A0A143C9G7_9ACTN</name>
<feature type="transmembrane region" description="Helical" evidence="5">
    <location>
        <begin position="303"/>
        <end position="321"/>
    </location>
</feature>